<feature type="region of interest" description="Disordered" evidence="1">
    <location>
        <begin position="163"/>
        <end position="308"/>
    </location>
</feature>
<dbReference type="EMBL" id="FOPM01000007">
    <property type="protein sequence ID" value="SFG65483.1"/>
    <property type="molecule type" value="Genomic_DNA"/>
</dbReference>
<feature type="compositionally biased region" description="Basic and acidic residues" evidence="1">
    <location>
        <begin position="236"/>
        <end position="251"/>
    </location>
</feature>
<reference evidence="3" key="1">
    <citation type="submission" date="2016-10" db="EMBL/GenBank/DDBJ databases">
        <authorList>
            <person name="Varghese N."/>
            <person name="Submissions S."/>
        </authorList>
    </citation>
    <scope>NUCLEOTIDE SEQUENCE [LARGE SCALE GENOMIC DNA]</scope>
    <source>
        <strain evidence="3">Gh-105</strain>
    </source>
</reference>
<keyword evidence="3" id="KW-1185">Reference proteome</keyword>
<protein>
    <submittedName>
        <fullName evidence="2">Uncharacterized protein</fullName>
    </submittedName>
</protein>
<dbReference type="Proteomes" id="UP000199229">
    <property type="component" value="Unassembled WGS sequence"/>
</dbReference>
<gene>
    <name evidence="2" type="ORF">SAMN05192565_107181</name>
</gene>
<evidence type="ECO:0000256" key="1">
    <source>
        <dbReference type="SAM" id="MobiDB-lite"/>
    </source>
</evidence>
<feature type="region of interest" description="Disordered" evidence="1">
    <location>
        <begin position="26"/>
        <end position="93"/>
    </location>
</feature>
<feature type="compositionally biased region" description="Polar residues" evidence="1">
    <location>
        <begin position="189"/>
        <end position="201"/>
    </location>
</feature>
<accession>A0A1I2TKY9</accession>
<evidence type="ECO:0000313" key="3">
    <source>
        <dbReference type="Proteomes" id="UP000199229"/>
    </source>
</evidence>
<evidence type="ECO:0000313" key="2">
    <source>
        <dbReference type="EMBL" id="SFG65483.1"/>
    </source>
</evidence>
<proteinExistence type="predicted"/>
<dbReference type="AlphaFoldDB" id="A0A1I2TKY9"/>
<name>A0A1I2TKY9_9HYPH</name>
<feature type="compositionally biased region" description="Basic and acidic residues" evidence="1">
    <location>
        <begin position="172"/>
        <end position="187"/>
    </location>
</feature>
<organism evidence="2 3">
    <name type="scientific">Methylobacterium gossipiicola</name>
    <dbReference type="NCBI Taxonomy" id="582675"/>
    <lineage>
        <taxon>Bacteria</taxon>
        <taxon>Pseudomonadati</taxon>
        <taxon>Pseudomonadota</taxon>
        <taxon>Alphaproteobacteria</taxon>
        <taxon>Hyphomicrobiales</taxon>
        <taxon>Methylobacteriaceae</taxon>
        <taxon>Methylobacterium</taxon>
    </lineage>
</organism>
<dbReference type="STRING" id="582675.SAMN05192565_107181"/>
<feature type="compositionally biased region" description="Basic and acidic residues" evidence="1">
    <location>
        <begin position="270"/>
        <end position="285"/>
    </location>
</feature>
<feature type="compositionally biased region" description="Low complexity" evidence="1">
    <location>
        <begin position="219"/>
        <end position="235"/>
    </location>
</feature>
<sequence>MQMEVRRGTQYRCVIGSLAATTITRGEKGRGAMTPASPVRKTSERALDARTTGHGRANEARRGSAKAACRNAEPVHGLGARPDHPGSRGMGAGLLSTRRSHACIFCVGPRAVRVRVSGVRLQSNYPDSHMTFDRGRRSCLRRHRRGHVPGAACARLRGRCGSARRHSTCGRPEGRILKGGAHSDHAQMQKATSPIATSARPNVSARPEPVRNAVPRPTMAKAAKMMAASAAMSGAPRDERRRGRDARRDGASRPVRYLGQCQPNQGAENDGARDQPARGSDRDCPESNIQHLVGLKAERSAAASGGHG</sequence>